<keyword evidence="8 14" id="KW-0863">Zinc-finger</keyword>
<dbReference type="InterPro" id="IPR013083">
    <property type="entry name" value="Znf_RING/FYVE/PHD"/>
</dbReference>
<dbReference type="CDD" id="cd16461">
    <property type="entry name" value="RING-H2_EL5-like"/>
    <property type="match status" value="1"/>
</dbReference>
<gene>
    <name evidence="17" type="ORF">RND81_04G009100</name>
</gene>
<dbReference type="GO" id="GO:0008270">
    <property type="term" value="F:zinc ion binding"/>
    <property type="evidence" value="ECO:0007669"/>
    <property type="project" value="UniProtKB-KW"/>
</dbReference>
<dbReference type="GO" id="GO:0061630">
    <property type="term" value="F:ubiquitin protein ligase activity"/>
    <property type="evidence" value="ECO:0007669"/>
    <property type="project" value="UniProtKB-EC"/>
</dbReference>
<name>A0AAW1LFD6_SAPOF</name>
<evidence type="ECO:0000256" key="5">
    <source>
        <dbReference type="ARBA" id="ARBA00022679"/>
    </source>
</evidence>
<organism evidence="17 18">
    <name type="scientific">Saponaria officinalis</name>
    <name type="common">Common soapwort</name>
    <name type="synonym">Lychnis saponaria</name>
    <dbReference type="NCBI Taxonomy" id="3572"/>
    <lineage>
        <taxon>Eukaryota</taxon>
        <taxon>Viridiplantae</taxon>
        <taxon>Streptophyta</taxon>
        <taxon>Embryophyta</taxon>
        <taxon>Tracheophyta</taxon>
        <taxon>Spermatophyta</taxon>
        <taxon>Magnoliopsida</taxon>
        <taxon>eudicotyledons</taxon>
        <taxon>Gunneridae</taxon>
        <taxon>Pentapetalae</taxon>
        <taxon>Caryophyllales</taxon>
        <taxon>Caryophyllaceae</taxon>
        <taxon>Caryophylleae</taxon>
        <taxon>Saponaria</taxon>
    </lineage>
</organism>
<evidence type="ECO:0000313" key="17">
    <source>
        <dbReference type="EMBL" id="KAK9732600.1"/>
    </source>
</evidence>
<feature type="transmembrane region" description="Helical" evidence="15">
    <location>
        <begin position="6"/>
        <end position="28"/>
    </location>
</feature>
<dbReference type="Proteomes" id="UP001443914">
    <property type="component" value="Unassembled WGS sequence"/>
</dbReference>
<keyword evidence="18" id="KW-1185">Reference proteome</keyword>
<comment type="similarity">
    <text evidence="13">Belongs to the RING-type zinc finger family. ATL subfamily.</text>
</comment>
<dbReference type="SMART" id="SM00184">
    <property type="entry name" value="RING"/>
    <property type="match status" value="1"/>
</dbReference>
<dbReference type="AlphaFoldDB" id="A0AAW1LFD6"/>
<dbReference type="PANTHER" id="PTHR46913:SF1">
    <property type="entry name" value="RING-H2 FINGER PROTEIN ATL16"/>
    <property type="match status" value="1"/>
</dbReference>
<evidence type="ECO:0000256" key="15">
    <source>
        <dbReference type="SAM" id="Phobius"/>
    </source>
</evidence>
<dbReference type="FunFam" id="3.30.40.10:FF:000187">
    <property type="entry name" value="E3 ubiquitin-protein ligase ATL6"/>
    <property type="match status" value="1"/>
</dbReference>
<evidence type="ECO:0000256" key="1">
    <source>
        <dbReference type="ARBA" id="ARBA00000900"/>
    </source>
</evidence>
<comment type="catalytic activity">
    <reaction evidence="1">
        <text>S-ubiquitinyl-[E2 ubiquitin-conjugating enzyme]-L-cysteine + [acceptor protein]-L-lysine = [E2 ubiquitin-conjugating enzyme]-L-cysteine + N(6)-ubiquitinyl-[acceptor protein]-L-lysine.</text>
        <dbReference type="EC" id="2.3.2.27"/>
    </reaction>
</comment>
<comment type="subcellular location">
    <subcellularLocation>
        <location evidence="2">Membrane</location>
        <topology evidence="2">Single-pass membrane protein</topology>
    </subcellularLocation>
</comment>
<dbReference type="EMBL" id="JBDFQZ010000004">
    <property type="protein sequence ID" value="KAK9732600.1"/>
    <property type="molecule type" value="Genomic_DNA"/>
</dbReference>
<keyword evidence="5" id="KW-0808">Transferase</keyword>
<dbReference type="GO" id="GO:0016020">
    <property type="term" value="C:membrane"/>
    <property type="evidence" value="ECO:0007669"/>
    <property type="project" value="UniProtKB-SubCell"/>
</dbReference>
<comment type="caution">
    <text evidence="17">The sequence shown here is derived from an EMBL/GenBank/DDBJ whole genome shotgun (WGS) entry which is preliminary data.</text>
</comment>
<evidence type="ECO:0000313" key="18">
    <source>
        <dbReference type="Proteomes" id="UP001443914"/>
    </source>
</evidence>
<evidence type="ECO:0000256" key="9">
    <source>
        <dbReference type="ARBA" id="ARBA00022786"/>
    </source>
</evidence>
<evidence type="ECO:0000256" key="6">
    <source>
        <dbReference type="ARBA" id="ARBA00022692"/>
    </source>
</evidence>
<dbReference type="GO" id="GO:0016567">
    <property type="term" value="P:protein ubiquitination"/>
    <property type="evidence" value="ECO:0007669"/>
    <property type="project" value="InterPro"/>
</dbReference>
<evidence type="ECO:0000256" key="14">
    <source>
        <dbReference type="PROSITE-ProRule" id="PRU00175"/>
    </source>
</evidence>
<keyword evidence="11 15" id="KW-1133">Transmembrane helix</keyword>
<keyword evidence="10" id="KW-0862">Zinc</keyword>
<proteinExistence type="inferred from homology"/>
<dbReference type="SUPFAM" id="SSF57850">
    <property type="entry name" value="RING/U-box"/>
    <property type="match status" value="1"/>
</dbReference>
<feature type="domain" description="RING-type" evidence="16">
    <location>
        <begin position="97"/>
        <end position="139"/>
    </location>
</feature>
<keyword evidence="9" id="KW-0833">Ubl conjugation pathway</keyword>
<evidence type="ECO:0000256" key="7">
    <source>
        <dbReference type="ARBA" id="ARBA00022723"/>
    </source>
</evidence>
<evidence type="ECO:0000256" key="13">
    <source>
        <dbReference type="ARBA" id="ARBA00024209"/>
    </source>
</evidence>
<evidence type="ECO:0000259" key="16">
    <source>
        <dbReference type="PROSITE" id="PS50089"/>
    </source>
</evidence>
<evidence type="ECO:0000256" key="10">
    <source>
        <dbReference type="ARBA" id="ARBA00022833"/>
    </source>
</evidence>
<accession>A0AAW1LFD6</accession>
<reference evidence="17" key="1">
    <citation type="submission" date="2024-03" db="EMBL/GenBank/DDBJ databases">
        <title>WGS assembly of Saponaria officinalis var. Norfolk2.</title>
        <authorList>
            <person name="Jenkins J."/>
            <person name="Shu S."/>
            <person name="Grimwood J."/>
            <person name="Barry K."/>
            <person name="Goodstein D."/>
            <person name="Schmutz J."/>
            <person name="Leebens-Mack J."/>
            <person name="Osbourn A."/>
        </authorList>
    </citation>
    <scope>NUCLEOTIDE SEQUENCE [LARGE SCALE GENOMIC DNA]</scope>
    <source>
        <strain evidence="17">JIC</strain>
    </source>
</reference>
<evidence type="ECO:0000256" key="4">
    <source>
        <dbReference type="ARBA" id="ARBA00012483"/>
    </source>
</evidence>
<dbReference type="Pfam" id="PF13639">
    <property type="entry name" value="zf-RING_2"/>
    <property type="match status" value="1"/>
</dbReference>
<comment type="pathway">
    <text evidence="3">Protein modification; protein ubiquitination.</text>
</comment>
<evidence type="ECO:0000256" key="12">
    <source>
        <dbReference type="ARBA" id="ARBA00023136"/>
    </source>
</evidence>
<keyword evidence="6 15" id="KW-0812">Transmembrane</keyword>
<dbReference type="PANTHER" id="PTHR46913">
    <property type="entry name" value="RING-H2 FINGER PROTEIN ATL16"/>
    <property type="match status" value="1"/>
</dbReference>
<dbReference type="Gene3D" id="3.30.40.10">
    <property type="entry name" value="Zinc/RING finger domain, C3HC4 (zinc finger)"/>
    <property type="match status" value="1"/>
</dbReference>
<dbReference type="InterPro" id="IPR001841">
    <property type="entry name" value="Znf_RING"/>
</dbReference>
<evidence type="ECO:0000256" key="11">
    <source>
        <dbReference type="ARBA" id="ARBA00022989"/>
    </source>
</evidence>
<dbReference type="EC" id="2.3.2.27" evidence="4"/>
<evidence type="ECO:0000256" key="3">
    <source>
        <dbReference type="ARBA" id="ARBA00004906"/>
    </source>
</evidence>
<keyword evidence="12 15" id="KW-0472">Membrane</keyword>
<keyword evidence="7" id="KW-0479">Metal-binding</keyword>
<sequence length="172" mass="20087">MDESRIVAVVLYLAFYLFLIFLFLFWMYSTLNRWHLFRSNISDRRMVRRPTFARFLTNHELTSGLDESVIETFPKFLYMGMDVDMDIGIETKMTGECVICLGIFEKNETLRLLPKCGHVYHVNCIDIWLQFHNTCPFCRANLSTDGGHLQKMSTRLEDGTGVVDSRNMDTYG</sequence>
<evidence type="ECO:0000256" key="2">
    <source>
        <dbReference type="ARBA" id="ARBA00004167"/>
    </source>
</evidence>
<protein>
    <recommendedName>
        <fullName evidence="4">RING-type E3 ubiquitin transferase</fullName>
        <ecNumber evidence="4">2.3.2.27</ecNumber>
    </recommendedName>
</protein>
<evidence type="ECO:0000256" key="8">
    <source>
        <dbReference type="ARBA" id="ARBA00022771"/>
    </source>
</evidence>
<dbReference type="PROSITE" id="PS50089">
    <property type="entry name" value="ZF_RING_2"/>
    <property type="match status" value="1"/>
</dbReference>
<dbReference type="InterPro" id="IPR044600">
    <property type="entry name" value="ATL1/ATL16-like"/>
</dbReference>